<dbReference type="InterPro" id="IPR029052">
    <property type="entry name" value="Metallo-depent_PP-like"/>
</dbReference>
<dbReference type="Proteomes" id="UP000614469">
    <property type="component" value="Unassembled WGS sequence"/>
</dbReference>
<comment type="caution">
    <text evidence="2">The sequence shown here is derived from an EMBL/GenBank/DDBJ whole genome shotgun (WGS) entry which is preliminary data.</text>
</comment>
<dbReference type="Pfam" id="PF00149">
    <property type="entry name" value="Metallophos"/>
    <property type="match status" value="1"/>
</dbReference>
<organism evidence="2 3">
    <name type="scientific">Candidatus Desulfolinea nitratireducens</name>
    <dbReference type="NCBI Taxonomy" id="2841698"/>
    <lineage>
        <taxon>Bacteria</taxon>
        <taxon>Bacillati</taxon>
        <taxon>Chloroflexota</taxon>
        <taxon>Anaerolineae</taxon>
        <taxon>Anaerolineales</taxon>
        <taxon>Anaerolineales incertae sedis</taxon>
        <taxon>Candidatus Desulfolinea</taxon>
    </lineage>
</organism>
<name>A0A8J6NN96_9CHLR</name>
<gene>
    <name evidence="2" type="ORF">H8E29_08655</name>
</gene>
<feature type="domain" description="Calcineurin-like phosphoesterase" evidence="1">
    <location>
        <begin position="13"/>
        <end position="226"/>
    </location>
</feature>
<sequence>MTDRKKADSLLFQFAVISDTHIRLPNATDEGGYASNRLSIERAKYVVRCINHHQPSFVIHLGDVVHPIPALSNHEEAVAKASEIFSEIEAKLFVLPGNHDIGDKPNAWLPAPVIEEESHLIFSKHWGALYKAFSNNTCHFICLDTPIINSGFKREGEQFAWLENEFQTAKENGLRIFVFMHYPLFICDPNEPTHYDNIDEPARSLILELFKRYGVEAVFSGHVHNPFVGIHKKTTYYSLPSTAFVRPEYSELATVSPGDEFGRNDSAKLGFFMVSVYPDRHEILPIRTYGAGDLENGMPPVEPYKMAGGRSPMFGVSLRRGWGRRIELAADGLDEFKRKEAYRDWLLYALLELGVTSLRVPIADLENADVRLRLSDFTKMGFEFTVYSLGIPDKDILTTMETHGSLIVNWEIIFPKHMLSQIDIAVKDAQTAFFGQIFIAPVVPIKEDDGDGKTFQHFASHGFSFEDAAKAEKLLSAIDNSTDEIGLTFRVSPWDVPGDTLHKIDQQSQRIKLINLQLPRLDEGVIFEDDQQLQSFILEAYQASLAMENTTVFLDTFIDSDRGYYPRIGLVDRRFNPRPAFYALKLASIGNHPT</sequence>
<dbReference type="Gene3D" id="3.60.21.10">
    <property type="match status" value="1"/>
</dbReference>
<dbReference type="EMBL" id="JACNJN010000103">
    <property type="protein sequence ID" value="MBC8335319.1"/>
    <property type="molecule type" value="Genomic_DNA"/>
</dbReference>
<dbReference type="AlphaFoldDB" id="A0A8J6NN96"/>
<evidence type="ECO:0000313" key="2">
    <source>
        <dbReference type="EMBL" id="MBC8335319.1"/>
    </source>
</evidence>
<dbReference type="InterPro" id="IPR051918">
    <property type="entry name" value="STPP_CPPED1"/>
</dbReference>
<dbReference type="InterPro" id="IPR004843">
    <property type="entry name" value="Calcineurin-like_PHP"/>
</dbReference>
<dbReference type="GO" id="GO:0016787">
    <property type="term" value="F:hydrolase activity"/>
    <property type="evidence" value="ECO:0007669"/>
    <property type="project" value="InterPro"/>
</dbReference>
<evidence type="ECO:0000313" key="3">
    <source>
        <dbReference type="Proteomes" id="UP000614469"/>
    </source>
</evidence>
<evidence type="ECO:0000259" key="1">
    <source>
        <dbReference type="Pfam" id="PF00149"/>
    </source>
</evidence>
<dbReference type="PANTHER" id="PTHR43143">
    <property type="entry name" value="METALLOPHOSPHOESTERASE, CALCINEURIN SUPERFAMILY"/>
    <property type="match status" value="1"/>
</dbReference>
<accession>A0A8J6NN96</accession>
<proteinExistence type="predicted"/>
<dbReference type="SUPFAM" id="SSF56300">
    <property type="entry name" value="Metallo-dependent phosphatases"/>
    <property type="match status" value="1"/>
</dbReference>
<dbReference type="PANTHER" id="PTHR43143:SF1">
    <property type="entry name" value="SERINE_THREONINE-PROTEIN PHOSPHATASE CPPED1"/>
    <property type="match status" value="1"/>
</dbReference>
<reference evidence="2 3" key="1">
    <citation type="submission" date="2020-08" db="EMBL/GenBank/DDBJ databases">
        <title>Bridging the membrane lipid divide: bacteria of the FCB group superphylum have the potential to synthesize archaeal ether lipids.</title>
        <authorList>
            <person name="Villanueva L."/>
            <person name="Von Meijenfeldt F.A.B."/>
            <person name="Westbye A.B."/>
            <person name="Yadav S."/>
            <person name="Hopmans E.C."/>
            <person name="Dutilh B.E."/>
            <person name="Sinninghe Damste J.S."/>
        </authorList>
    </citation>
    <scope>NUCLEOTIDE SEQUENCE [LARGE SCALE GENOMIC DNA]</scope>
    <source>
        <strain evidence="2">NIOZ-UU36</strain>
    </source>
</reference>
<protein>
    <submittedName>
        <fullName evidence="2">Metallophosphoesterase</fullName>
    </submittedName>
</protein>